<dbReference type="SUPFAM" id="SSF103506">
    <property type="entry name" value="Mitochondrial carrier"/>
    <property type="match status" value="1"/>
</dbReference>
<feature type="repeat" description="Solcar" evidence="8">
    <location>
        <begin position="54"/>
        <end position="141"/>
    </location>
</feature>
<dbReference type="RefSeq" id="XP_009032726.1">
    <property type="nucleotide sequence ID" value="XM_009034478.1"/>
</dbReference>
<keyword evidence="4 8" id="KW-0812">Transmembrane</keyword>
<dbReference type="PANTHER" id="PTHR45618">
    <property type="entry name" value="MITOCHONDRIAL DICARBOXYLATE CARRIER-RELATED"/>
    <property type="match status" value="1"/>
</dbReference>
<evidence type="ECO:0000256" key="9">
    <source>
        <dbReference type="RuleBase" id="RU000488"/>
    </source>
</evidence>
<dbReference type="GO" id="GO:0016020">
    <property type="term" value="C:membrane"/>
    <property type="evidence" value="ECO:0007669"/>
    <property type="project" value="UniProtKB-SubCell"/>
</dbReference>
<evidence type="ECO:0000313" key="11">
    <source>
        <dbReference type="Proteomes" id="UP000002729"/>
    </source>
</evidence>
<evidence type="ECO:0000256" key="5">
    <source>
        <dbReference type="ARBA" id="ARBA00022737"/>
    </source>
</evidence>
<dbReference type="KEGG" id="aaf:AURANDRAFT_18789"/>
<keyword evidence="6" id="KW-1133">Transmembrane helix</keyword>
<dbReference type="AlphaFoldDB" id="F0XVJ8"/>
<evidence type="ECO:0000256" key="7">
    <source>
        <dbReference type="ARBA" id="ARBA00023136"/>
    </source>
</evidence>
<feature type="repeat" description="Solcar" evidence="8">
    <location>
        <begin position="1"/>
        <end position="45"/>
    </location>
</feature>
<keyword evidence="5" id="KW-0677">Repeat</keyword>
<dbReference type="InParanoid" id="F0XVJ8"/>
<sequence length="246" mass="26040">MVATARAIVGAEGVASLYRGFAAAGLRELSYTSLRFGLYEPLKKALGAEDPRTAPFHKKVLAGLGAGAFASAVASPTDLLKIRAMAVTGPPESLAAQARAVAGGPARPWPLNFYRGVSATVLRACCLGATKMACYDQVKEELRRRCGLRDDVPSERYALQGAAAVAAGLAITVATSPATNARVLWMASEPGTFRHLGHALGHIVATRGPGGLFRGFSAQWARFGPYALVHYFAWEQMRLLAGMRPL</sequence>
<dbReference type="OMA" id="SGAINCA"/>
<feature type="repeat" description="Solcar" evidence="8">
    <location>
        <begin position="155"/>
        <end position="240"/>
    </location>
</feature>
<comment type="similarity">
    <text evidence="2 9">Belongs to the mitochondrial carrier (TC 2.A.29) family.</text>
</comment>
<evidence type="ECO:0008006" key="12">
    <source>
        <dbReference type="Google" id="ProtNLM"/>
    </source>
</evidence>
<dbReference type="PROSITE" id="PS50920">
    <property type="entry name" value="SOLCAR"/>
    <property type="match status" value="3"/>
</dbReference>
<evidence type="ECO:0000256" key="4">
    <source>
        <dbReference type="ARBA" id="ARBA00022692"/>
    </source>
</evidence>
<name>F0XVJ8_AURAN</name>
<keyword evidence="3 9" id="KW-0813">Transport</keyword>
<proteinExistence type="inferred from homology"/>
<comment type="subcellular location">
    <subcellularLocation>
        <location evidence="1">Membrane</location>
        <topology evidence="1">Multi-pass membrane protein</topology>
    </subcellularLocation>
</comment>
<dbReference type="Gene3D" id="1.50.40.10">
    <property type="entry name" value="Mitochondrial carrier domain"/>
    <property type="match status" value="1"/>
</dbReference>
<evidence type="ECO:0000313" key="10">
    <source>
        <dbReference type="EMBL" id="EGB13129.1"/>
    </source>
</evidence>
<evidence type="ECO:0000256" key="3">
    <source>
        <dbReference type="ARBA" id="ARBA00022448"/>
    </source>
</evidence>
<evidence type="ECO:0000256" key="6">
    <source>
        <dbReference type="ARBA" id="ARBA00022989"/>
    </source>
</evidence>
<keyword evidence="7 8" id="KW-0472">Membrane</keyword>
<dbReference type="InterPro" id="IPR018108">
    <property type="entry name" value="MCP_transmembrane"/>
</dbReference>
<evidence type="ECO:0000256" key="1">
    <source>
        <dbReference type="ARBA" id="ARBA00004141"/>
    </source>
</evidence>
<accession>F0XVJ8</accession>
<keyword evidence="11" id="KW-1185">Reference proteome</keyword>
<dbReference type="EMBL" id="GL833120">
    <property type="protein sequence ID" value="EGB13129.1"/>
    <property type="molecule type" value="Genomic_DNA"/>
</dbReference>
<dbReference type="InterPro" id="IPR023395">
    <property type="entry name" value="MCP_dom_sf"/>
</dbReference>
<evidence type="ECO:0000256" key="8">
    <source>
        <dbReference type="PROSITE-ProRule" id="PRU00282"/>
    </source>
</evidence>
<dbReference type="OrthoDB" id="756301at2759"/>
<dbReference type="Proteomes" id="UP000002729">
    <property type="component" value="Unassembled WGS sequence"/>
</dbReference>
<reference evidence="10 11" key="1">
    <citation type="journal article" date="2011" name="Proc. Natl. Acad. Sci. U.S.A.">
        <title>Niche of harmful alga Aureococcus anophagefferens revealed through ecogenomics.</title>
        <authorList>
            <person name="Gobler C.J."/>
            <person name="Berry D.L."/>
            <person name="Dyhrman S.T."/>
            <person name="Wilhelm S.W."/>
            <person name="Salamov A."/>
            <person name="Lobanov A.V."/>
            <person name="Zhang Y."/>
            <person name="Collier J.L."/>
            <person name="Wurch L.L."/>
            <person name="Kustka A.B."/>
            <person name="Dill B.D."/>
            <person name="Shah M."/>
            <person name="VerBerkmoes N.C."/>
            <person name="Kuo A."/>
            <person name="Terry A."/>
            <person name="Pangilinan J."/>
            <person name="Lindquist E.A."/>
            <person name="Lucas S."/>
            <person name="Paulsen I.T."/>
            <person name="Hattenrath-Lehmann T.K."/>
            <person name="Talmage S.C."/>
            <person name="Walker E.A."/>
            <person name="Koch F."/>
            <person name="Burson A.M."/>
            <person name="Marcoval M.A."/>
            <person name="Tang Y.Z."/>
            <person name="Lecleir G.R."/>
            <person name="Coyne K.J."/>
            <person name="Berg G.M."/>
            <person name="Bertrand E.M."/>
            <person name="Saito M.A."/>
            <person name="Gladyshev V.N."/>
            <person name="Grigoriev I.V."/>
        </authorList>
    </citation>
    <scope>NUCLEOTIDE SEQUENCE [LARGE SCALE GENOMIC DNA]</scope>
    <source>
        <strain evidence="11">CCMP 1984</strain>
    </source>
</reference>
<organism evidence="11">
    <name type="scientific">Aureococcus anophagefferens</name>
    <name type="common">Harmful bloom alga</name>
    <dbReference type="NCBI Taxonomy" id="44056"/>
    <lineage>
        <taxon>Eukaryota</taxon>
        <taxon>Sar</taxon>
        <taxon>Stramenopiles</taxon>
        <taxon>Ochrophyta</taxon>
        <taxon>Pelagophyceae</taxon>
        <taxon>Pelagomonadales</taxon>
        <taxon>Pelagomonadaceae</taxon>
        <taxon>Aureococcus</taxon>
    </lineage>
</organism>
<dbReference type="InterPro" id="IPR050391">
    <property type="entry name" value="Mito_Metabolite_Transporter"/>
</dbReference>
<protein>
    <recommendedName>
        <fullName evidence="12">Mitochondrial carrier protein</fullName>
    </recommendedName>
</protein>
<dbReference type="Pfam" id="PF00153">
    <property type="entry name" value="Mito_carr"/>
    <property type="match status" value="3"/>
</dbReference>
<evidence type="ECO:0000256" key="2">
    <source>
        <dbReference type="ARBA" id="ARBA00006375"/>
    </source>
</evidence>
<gene>
    <name evidence="10" type="ORF">AURANDRAFT_18789</name>
</gene>
<dbReference type="GeneID" id="20219042"/>
<dbReference type="eggNOG" id="KOG0759">
    <property type="taxonomic scope" value="Eukaryota"/>
</dbReference>